<dbReference type="AlphaFoldDB" id="A0A6C0CWD6"/>
<reference evidence="2" key="1">
    <citation type="journal article" date="2020" name="Nature">
        <title>Giant virus diversity and host interactions through global metagenomics.</title>
        <authorList>
            <person name="Schulz F."/>
            <person name="Roux S."/>
            <person name="Paez-Espino D."/>
            <person name="Jungbluth S."/>
            <person name="Walsh D.A."/>
            <person name="Denef V.J."/>
            <person name="McMahon K.D."/>
            <person name="Konstantinidis K.T."/>
            <person name="Eloe-Fadrosh E.A."/>
            <person name="Kyrpides N.C."/>
            <person name="Woyke T."/>
        </authorList>
    </citation>
    <scope>NUCLEOTIDE SEQUENCE</scope>
    <source>
        <strain evidence="2">GVMAG-M-3300022752-66</strain>
    </source>
</reference>
<dbReference type="EMBL" id="MN739497">
    <property type="protein sequence ID" value="QHT08482.1"/>
    <property type="molecule type" value="Genomic_DNA"/>
</dbReference>
<organism evidence="2">
    <name type="scientific">viral metagenome</name>
    <dbReference type="NCBI Taxonomy" id="1070528"/>
    <lineage>
        <taxon>unclassified sequences</taxon>
        <taxon>metagenomes</taxon>
        <taxon>organismal metagenomes</taxon>
    </lineage>
</organism>
<evidence type="ECO:0000256" key="1">
    <source>
        <dbReference type="SAM" id="MobiDB-lite"/>
    </source>
</evidence>
<proteinExistence type="predicted"/>
<evidence type="ECO:0008006" key="3">
    <source>
        <dbReference type="Google" id="ProtNLM"/>
    </source>
</evidence>
<evidence type="ECO:0000313" key="2">
    <source>
        <dbReference type="EMBL" id="QHT08482.1"/>
    </source>
</evidence>
<name>A0A6C0CWD6_9ZZZZ</name>
<feature type="region of interest" description="Disordered" evidence="1">
    <location>
        <begin position="32"/>
        <end position="61"/>
    </location>
</feature>
<feature type="compositionally biased region" description="Low complexity" evidence="1">
    <location>
        <begin position="50"/>
        <end position="61"/>
    </location>
</feature>
<sequence>MSITNYTGTYQNYLGYLGAKKCCELRGLGPKGDQGATGPPGPVGIGEKGTNGVTGATGATGPAGPAGPSGLYCCFGNYSKNTLLSDIPNSTYCTVTLQNSTLQANLFYAVNISVYISSVGSLTSANISFNLSNSPLGYGAPFYPLIFSNGVGGVPMYLTNGPTTPTYIYTGSINDYILCNSSDNLPSPILNVYINYIGLPTSADVKITATVHPVST</sequence>
<accession>A0A6C0CWD6</accession>
<protein>
    <recommendedName>
        <fullName evidence="3">Collagen-like protein</fullName>
    </recommendedName>
</protein>